<feature type="transmembrane region" description="Helical" evidence="1">
    <location>
        <begin position="102"/>
        <end position="126"/>
    </location>
</feature>
<dbReference type="EMBL" id="JACHBX010000001">
    <property type="protein sequence ID" value="MBB6133271.1"/>
    <property type="molecule type" value="Genomic_DNA"/>
</dbReference>
<dbReference type="AlphaFoldDB" id="A0A7X0CD27"/>
<keyword evidence="1" id="KW-0812">Transmembrane</keyword>
<evidence type="ECO:0000313" key="2">
    <source>
        <dbReference type="EMBL" id="MBB6133271.1"/>
    </source>
</evidence>
<dbReference type="PANTHER" id="PTHR39419:SF1">
    <property type="entry name" value="SLL0814 PROTEIN"/>
    <property type="match status" value="1"/>
</dbReference>
<evidence type="ECO:0000256" key="1">
    <source>
        <dbReference type="SAM" id="Phobius"/>
    </source>
</evidence>
<feature type="transmembrane region" description="Helical" evidence="1">
    <location>
        <begin position="138"/>
        <end position="160"/>
    </location>
</feature>
<proteinExistence type="predicted"/>
<keyword evidence="3" id="KW-1185">Reference proteome</keyword>
<reference evidence="2 3" key="1">
    <citation type="submission" date="2020-08" db="EMBL/GenBank/DDBJ databases">
        <title>The Agave Microbiome: Exploring the role of microbial communities in plant adaptations to desert environments.</title>
        <authorList>
            <person name="Partida-Martinez L.P."/>
        </authorList>
    </citation>
    <scope>NUCLEOTIDE SEQUENCE [LARGE SCALE GENOMIC DNA]</scope>
    <source>
        <strain evidence="2 3">AT3.2</strain>
    </source>
</reference>
<gene>
    <name evidence="2" type="ORF">HD842_001382</name>
</gene>
<feature type="transmembrane region" description="Helical" evidence="1">
    <location>
        <begin position="180"/>
        <end position="201"/>
    </location>
</feature>
<feature type="transmembrane region" description="Helical" evidence="1">
    <location>
        <begin position="246"/>
        <end position="266"/>
    </location>
</feature>
<dbReference type="PANTHER" id="PTHR39419">
    <property type="entry name" value="SLL0814 PROTEIN"/>
    <property type="match status" value="1"/>
</dbReference>
<dbReference type="InterPro" id="IPR007354">
    <property type="entry name" value="CruF-like"/>
</dbReference>
<feature type="transmembrane region" description="Helical" evidence="1">
    <location>
        <begin position="39"/>
        <end position="55"/>
    </location>
</feature>
<sequence>MMLTPTVLSRLAAALGGAALLALLLRGWSAGTQLLVASSVLMFLACLASAARVLGPRPALSLVLIALPIGWFAEEMGANYGWFFGSYDYTPVLGPQLGSVPVVIPLMWFALSYIGYVMANLIVWQVPADGATSIRRSIVMALLAALIVTAYDLGVDPYMVYKLKAWIMVKHDGWWFGETLQGFAGWMLVACSIVLVFRLLLRLLSGQTGTRPAPATRTRDVLVPLGLYGALMLFEATQGVPVETRTIALFVMGMPLLCALCGLYRWQLVTAVRGAA</sequence>
<feature type="transmembrane region" description="Helical" evidence="1">
    <location>
        <begin position="221"/>
        <end position="240"/>
    </location>
</feature>
<keyword evidence="1" id="KW-1133">Transmembrane helix</keyword>
<dbReference type="Pfam" id="PF04240">
    <property type="entry name" value="Caroten_synth"/>
    <property type="match status" value="1"/>
</dbReference>
<accession>A0A7X0CD27</accession>
<feature type="transmembrane region" description="Helical" evidence="1">
    <location>
        <begin position="62"/>
        <end position="82"/>
    </location>
</feature>
<protein>
    <submittedName>
        <fullName evidence="2">Putative membrane protein</fullName>
    </submittedName>
</protein>
<dbReference type="Proteomes" id="UP000540787">
    <property type="component" value="Unassembled WGS sequence"/>
</dbReference>
<comment type="caution">
    <text evidence="2">The sequence shown here is derived from an EMBL/GenBank/DDBJ whole genome shotgun (WGS) entry which is preliminary data.</text>
</comment>
<keyword evidence="1" id="KW-0472">Membrane</keyword>
<organism evidence="2 3">
    <name type="scientific">Massilia aurea</name>
    <dbReference type="NCBI Taxonomy" id="373040"/>
    <lineage>
        <taxon>Bacteria</taxon>
        <taxon>Pseudomonadati</taxon>
        <taxon>Pseudomonadota</taxon>
        <taxon>Betaproteobacteria</taxon>
        <taxon>Burkholderiales</taxon>
        <taxon>Oxalobacteraceae</taxon>
        <taxon>Telluria group</taxon>
        <taxon>Massilia</taxon>
    </lineage>
</organism>
<evidence type="ECO:0000313" key="3">
    <source>
        <dbReference type="Proteomes" id="UP000540787"/>
    </source>
</evidence>
<name>A0A7X0CD27_9BURK</name>